<sequence length="835" mass="93999">MSESPRDLSHLRLPHHPSITSRQAYTYPKPIGSDRSNPPRNRGSHASKLRSDLSNVLGALEQERNSSASEVDVVGEPGFYLDVEFSVSEKDKVLQSIENLRGKAKIELMSVSVSPNSNEYLEATLFVPDSKKNDFTKKITAYENEETKTGKPKNETLVSRIESFFLSSVTSLFTDEKSLFPQDQSVLVWWEVWLRGDRKESFDEITERLDVRVQPHSVKFVEREVVLALANVVQLGQIIRKCDAIAELRIAKDLPSFFFENNELEQQEWMNDLLNKCVFEKSPSVSVCLLDGGVMRTHPLLEPSLSEDDMHSYEPIWGTHDTREGHGTNMSGLLIYGELCEALVSNQKIEISHCLESVKILPPQGENDPNLYGWIMQQGISRAEIQAPFRTRVICMPVTSEGANRGTPSSWSAAIDDLCFGRDKISDELVQRLIILPVGNIRDAINREDYIANNDSASAENPAQSWNALVVGAFTDKVNIVDSKYRHWKPIAPAGDLSPRSRTSCIWSRHWPNRPDVVFEGGNLATDGSCAGEVLDDLSLLTVHHKVNQRLFTLFSDTSAATAFAGCFAAQILVQNPDFWPETVRALIVHSATWTAAMRKHLPAAPQQKDKSILLRRYGYGVPSLEKALWSAKNDLTMIVEDGFQPFQKKENQSNVTTKDMNLHTLPWPKKELEALGERDVEMRVTLSYFIEANPGERGWVRRYSYPSYGLRFATKDATETLSAFKKRITKDAHEEGETVSFKKDKGWFLGTELRNRGSLHSDIWTGTAADLAAKDAIGVHPVGGWWKERPTHNRWNEQIRYALIVSIRVTGEGADIYTPVKTLVKQTLAIELKT</sequence>
<evidence type="ECO:0000256" key="1">
    <source>
        <dbReference type="SAM" id="MobiDB-lite"/>
    </source>
</evidence>
<dbReference type="SUPFAM" id="SSF52743">
    <property type="entry name" value="Subtilisin-like"/>
    <property type="match status" value="1"/>
</dbReference>
<comment type="caution">
    <text evidence="3">The sequence shown here is derived from an EMBL/GenBank/DDBJ whole genome shotgun (WGS) entry which is preliminary data.</text>
</comment>
<accession>A0ABW6IIB5</accession>
<feature type="region of interest" description="Disordered" evidence="1">
    <location>
        <begin position="1"/>
        <end position="48"/>
    </location>
</feature>
<protein>
    <submittedName>
        <fullName evidence="3">S8 family peptidase</fullName>
    </submittedName>
</protein>
<name>A0ABW6IIB5_9CYAN</name>
<dbReference type="Gene3D" id="3.40.50.200">
    <property type="entry name" value="Peptidase S8/S53 domain"/>
    <property type="match status" value="1"/>
</dbReference>
<reference evidence="3 4" key="1">
    <citation type="submission" date="2024-10" db="EMBL/GenBank/DDBJ databases">
        <authorList>
            <person name="Ratan Roy A."/>
            <person name="Morales Sandoval P.H."/>
            <person name="De Los Santos Villalobos S."/>
            <person name="Chakraborty S."/>
            <person name="Mukherjee J."/>
        </authorList>
    </citation>
    <scope>NUCLEOTIDE SEQUENCE [LARGE SCALE GENOMIC DNA]</scope>
    <source>
        <strain evidence="3 4">S1</strain>
    </source>
</reference>
<dbReference type="InterPro" id="IPR036852">
    <property type="entry name" value="Peptidase_S8/S53_dom_sf"/>
</dbReference>
<gene>
    <name evidence="3" type="ORF">ACFVKH_16865</name>
</gene>
<feature type="domain" description="Peptidase S8/S53" evidence="2">
    <location>
        <begin position="284"/>
        <end position="621"/>
    </location>
</feature>
<dbReference type="CDD" id="cd04847">
    <property type="entry name" value="Peptidases_S8_Subtilisin_like_2"/>
    <property type="match status" value="1"/>
</dbReference>
<dbReference type="Pfam" id="PF00082">
    <property type="entry name" value="Peptidase_S8"/>
    <property type="match status" value="1"/>
</dbReference>
<evidence type="ECO:0000313" key="3">
    <source>
        <dbReference type="EMBL" id="MFE4107958.1"/>
    </source>
</evidence>
<feature type="compositionally biased region" description="Basic and acidic residues" evidence="1">
    <location>
        <begin position="1"/>
        <end position="10"/>
    </location>
</feature>
<keyword evidence="4" id="KW-1185">Reference proteome</keyword>
<evidence type="ECO:0000313" key="4">
    <source>
        <dbReference type="Proteomes" id="UP001600165"/>
    </source>
</evidence>
<dbReference type="EMBL" id="JBHZOL010000095">
    <property type="protein sequence ID" value="MFE4107958.1"/>
    <property type="molecule type" value="Genomic_DNA"/>
</dbReference>
<dbReference type="InterPro" id="IPR034074">
    <property type="entry name" value="Y4bN_pept_dom"/>
</dbReference>
<organism evidence="3 4">
    <name type="scientific">Almyronema epifaneia S1</name>
    <dbReference type="NCBI Taxonomy" id="2991925"/>
    <lineage>
        <taxon>Bacteria</taxon>
        <taxon>Bacillati</taxon>
        <taxon>Cyanobacteriota</taxon>
        <taxon>Cyanophyceae</taxon>
        <taxon>Nodosilineales</taxon>
        <taxon>Nodosilineaceae</taxon>
        <taxon>Almyronema</taxon>
        <taxon>Almyronema epifaneia</taxon>
    </lineage>
</organism>
<proteinExistence type="predicted"/>
<dbReference type="InterPro" id="IPR000209">
    <property type="entry name" value="Peptidase_S8/S53_dom"/>
</dbReference>
<dbReference type="RefSeq" id="WP_377967184.1">
    <property type="nucleotide sequence ID" value="NZ_JBHZOL010000095.1"/>
</dbReference>
<evidence type="ECO:0000259" key="2">
    <source>
        <dbReference type="Pfam" id="PF00082"/>
    </source>
</evidence>
<dbReference type="Proteomes" id="UP001600165">
    <property type="component" value="Unassembled WGS sequence"/>
</dbReference>